<feature type="compositionally biased region" description="Low complexity" evidence="21">
    <location>
        <begin position="152"/>
        <end position="161"/>
    </location>
</feature>
<evidence type="ECO:0000256" key="9">
    <source>
        <dbReference type="ARBA" id="ARBA00022723"/>
    </source>
</evidence>
<evidence type="ECO:0000256" key="5">
    <source>
        <dbReference type="ARBA" id="ARBA00022490"/>
    </source>
</evidence>
<evidence type="ECO:0000256" key="4">
    <source>
        <dbReference type="ARBA" id="ARBA00006492"/>
    </source>
</evidence>
<comment type="similarity">
    <text evidence="4 20">Belongs to the glycosyltransferase 13 family.</text>
</comment>
<reference evidence="22" key="1">
    <citation type="submission" date="2013-05" db="EMBL/GenBank/DDBJ databases">
        <authorList>
            <person name="Yim A.K.Y."/>
            <person name="Chan T.F."/>
            <person name="Ji K.M."/>
            <person name="Liu X.Y."/>
            <person name="Zhou J.W."/>
            <person name="Li R.Q."/>
            <person name="Yang K.Y."/>
            <person name="Li J."/>
            <person name="Li M."/>
            <person name="Law P.T.W."/>
            <person name="Wu Y.L."/>
            <person name="Cai Z.L."/>
            <person name="Qin H."/>
            <person name="Bao Y."/>
            <person name="Leung R.K.K."/>
            <person name="Ng P.K.S."/>
            <person name="Zou J."/>
            <person name="Zhong X.J."/>
            <person name="Ran P.X."/>
            <person name="Zhong N.S."/>
            <person name="Liu Z.G."/>
            <person name="Tsui S.K.W."/>
        </authorList>
    </citation>
    <scope>NUCLEOTIDE SEQUENCE</scope>
    <source>
        <strain evidence="22">Derf</strain>
        <tissue evidence="22">Whole organism</tissue>
    </source>
</reference>
<keyword evidence="15 20" id="KW-0464">Manganese</keyword>
<dbReference type="EMBL" id="ASGP02000002">
    <property type="protein sequence ID" value="KAH9520907.1"/>
    <property type="molecule type" value="Genomic_DNA"/>
</dbReference>
<keyword evidence="12 20" id="KW-0333">Golgi apparatus</keyword>
<evidence type="ECO:0000256" key="8">
    <source>
        <dbReference type="ARBA" id="ARBA00022692"/>
    </source>
</evidence>
<dbReference type="SUPFAM" id="SSF53448">
    <property type="entry name" value="Nucleotide-diphospho-sugar transferases"/>
    <property type="match status" value="1"/>
</dbReference>
<name>A0A922I3K8_DERFA</name>
<keyword evidence="6 20" id="KW-0328">Glycosyltransferase</keyword>
<keyword evidence="9 20" id="KW-0479">Metal-binding</keyword>
<evidence type="ECO:0000313" key="22">
    <source>
        <dbReference type="EMBL" id="KAH9520907.1"/>
    </source>
</evidence>
<dbReference type="GO" id="GO:0003827">
    <property type="term" value="F:alpha-1,3-mannosylglycoprotein 2-beta-N-acetylglucosaminyltransferase activity"/>
    <property type="evidence" value="ECO:0007669"/>
    <property type="project" value="UniProtKB-UniRule"/>
</dbReference>
<dbReference type="Proteomes" id="UP000790347">
    <property type="component" value="Unassembled WGS sequence"/>
</dbReference>
<evidence type="ECO:0000256" key="18">
    <source>
        <dbReference type="ARBA" id="ARBA00041712"/>
    </source>
</evidence>
<evidence type="ECO:0000256" key="17">
    <source>
        <dbReference type="ARBA" id="ARBA00038949"/>
    </source>
</evidence>
<organism evidence="22 23">
    <name type="scientific">Dermatophagoides farinae</name>
    <name type="common">American house dust mite</name>
    <dbReference type="NCBI Taxonomy" id="6954"/>
    <lineage>
        <taxon>Eukaryota</taxon>
        <taxon>Metazoa</taxon>
        <taxon>Ecdysozoa</taxon>
        <taxon>Arthropoda</taxon>
        <taxon>Chelicerata</taxon>
        <taxon>Arachnida</taxon>
        <taxon>Acari</taxon>
        <taxon>Acariformes</taxon>
        <taxon>Sarcoptiformes</taxon>
        <taxon>Astigmata</taxon>
        <taxon>Psoroptidia</taxon>
        <taxon>Analgoidea</taxon>
        <taxon>Pyroglyphidae</taxon>
        <taxon>Dermatophagoidinae</taxon>
        <taxon>Dermatophagoides</taxon>
    </lineage>
</organism>
<dbReference type="EC" id="2.4.1.101" evidence="17 20"/>
<evidence type="ECO:0000256" key="6">
    <source>
        <dbReference type="ARBA" id="ARBA00022676"/>
    </source>
</evidence>
<gene>
    <name evidence="22" type="primary">MGAT1_1</name>
    <name evidence="22" type="ORF">DERF_004588</name>
</gene>
<evidence type="ECO:0000256" key="11">
    <source>
        <dbReference type="ARBA" id="ARBA00022989"/>
    </source>
</evidence>
<comment type="function">
    <text evidence="16 20">Initiates complex N-linked carbohydrate formation. Essential for the conversion of high-mannose to hybrid and complex N-glycans.</text>
</comment>
<evidence type="ECO:0000313" key="23">
    <source>
        <dbReference type="Proteomes" id="UP000790347"/>
    </source>
</evidence>
<evidence type="ECO:0000256" key="7">
    <source>
        <dbReference type="ARBA" id="ARBA00022679"/>
    </source>
</evidence>
<comment type="catalytic activity">
    <reaction evidence="19 20">
        <text>N(4)-(alpha-D-Man-(1-&gt;3)-[alpha-D-Man-(1-&gt;3)-[alpha-D-Man-(1-&gt;6)]-alpha-D-Man-(1-&gt;6)]-beta-D-Man-(1-&gt;4)-beta-D-GlcNAc-(1-&gt;4)-beta-D-GlcNAc)-L-asparaginyl-[protein] (N-glucan mannose isomer 5A1,2) + UDP-N-acetyl-alpha-D-glucosamine = N(4)-{beta-D-GlcNAc-(1-&gt;2)-alpha-D-Man-(1-&gt;3)-[alpha-D-Man-(1-&gt;3)-[alpha-D-Man-(1-&gt;6)]-alpha-D-Man-(1-&gt;6)]-beta-D-Man-(1-&gt;4)-beta-D-GlcNAc-(1-&gt;4)-beta-D-GlcNAc}-L-asparaginyl-[protein] + UDP + H(+)</text>
        <dbReference type="Rhea" id="RHEA:11456"/>
        <dbReference type="Rhea" id="RHEA-COMP:14367"/>
        <dbReference type="Rhea" id="RHEA-COMP:14368"/>
        <dbReference type="ChEBI" id="CHEBI:15378"/>
        <dbReference type="ChEBI" id="CHEBI:57705"/>
        <dbReference type="ChEBI" id="CHEBI:58223"/>
        <dbReference type="ChEBI" id="CHEBI:59087"/>
        <dbReference type="ChEBI" id="CHEBI:60625"/>
        <dbReference type="EC" id="2.4.1.101"/>
    </reaction>
</comment>
<comment type="pathway">
    <text evidence="3 20">Protein modification; protein glycosylation.</text>
</comment>
<evidence type="ECO:0000256" key="15">
    <source>
        <dbReference type="ARBA" id="ARBA00023211"/>
    </source>
</evidence>
<dbReference type="FunFam" id="3.90.550.10:FF:000055">
    <property type="entry name" value="Alpha-1,3-mannosyl-glycoprotein 2-beta-N-acetylglucosaminyltransferase"/>
    <property type="match status" value="1"/>
</dbReference>
<dbReference type="FunFam" id="3.10.180.20:FF:000001">
    <property type="entry name" value="alpha-1,3-mannosyl-glycoprotein 2-beta-N-acetylglucosaminyltransferase"/>
    <property type="match status" value="1"/>
</dbReference>
<dbReference type="InterPro" id="IPR052261">
    <property type="entry name" value="Glycosyltransferase_13"/>
</dbReference>
<keyword evidence="8 20" id="KW-0812">Transmembrane</keyword>
<dbReference type="GO" id="GO:0000139">
    <property type="term" value="C:Golgi membrane"/>
    <property type="evidence" value="ECO:0007669"/>
    <property type="project" value="UniProtKB-SubCell"/>
</dbReference>
<keyword evidence="11 20" id="KW-1133">Transmembrane helix</keyword>
<comment type="caution">
    <text evidence="22">The sequence shown here is derived from an EMBL/GenBank/DDBJ whole genome shotgun (WGS) entry which is preliminary data.</text>
</comment>
<evidence type="ECO:0000256" key="2">
    <source>
        <dbReference type="ARBA" id="ARBA00004556"/>
    </source>
</evidence>
<protein>
    <recommendedName>
        <fullName evidence="17 20">Alpha-1,3-mannosyl-glycoprotein 2-beta-N-acetylglucosaminyltransferase</fullName>
        <shortName evidence="20">GNT-I</shortName>
        <shortName evidence="20">GlcNAc-T I</shortName>
        <ecNumber evidence="17 20">2.4.1.101</ecNumber>
    </recommendedName>
    <alternativeName>
        <fullName evidence="18 20">N-glycosyl-oligosaccharide-glycoprotein N-acetylglucosaminyltransferase I</fullName>
    </alternativeName>
</protein>
<reference evidence="22" key="2">
    <citation type="journal article" date="2022" name="Res Sq">
        <title>Comparative Genomics Reveals Insights into the Divergent Evolution of Astigmatic Mites and Household Pest Adaptations.</title>
        <authorList>
            <person name="Xiong Q."/>
            <person name="Wan A.T.-Y."/>
            <person name="Liu X.-Y."/>
            <person name="Fung C.S.-H."/>
            <person name="Xiao X."/>
            <person name="Malainual N."/>
            <person name="Hou J."/>
            <person name="Wang L."/>
            <person name="Wang M."/>
            <person name="Yang K."/>
            <person name="Cui Y."/>
            <person name="Leung E."/>
            <person name="Nong W."/>
            <person name="Shin S.-K."/>
            <person name="Au S."/>
            <person name="Jeong K.Y."/>
            <person name="Chew F.T."/>
            <person name="Hui J."/>
            <person name="Leung T.F."/>
            <person name="Tungtrongchitr A."/>
            <person name="Zhong N."/>
            <person name="Liu Z."/>
            <person name="Tsui S."/>
        </authorList>
    </citation>
    <scope>NUCLEOTIDE SEQUENCE</scope>
    <source>
        <strain evidence="22">Derf</strain>
        <tissue evidence="22">Whole organism</tissue>
    </source>
</reference>
<evidence type="ECO:0000256" key="3">
    <source>
        <dbReference type="ARBA" id="ARBA00004922"/>
    </source>
</evidence>
<dbReference type="GO" id="GO:0030145">
    <property type="term" value="F:manganese ion binding"/>
    <property type="evidence" value="ECO:0007669"/>
    <property type="project" value="UniProtKB-UniRule"/>
</dbReference>
<dbReference type="Pfam" id="PF03071">
    <property type="entry name" value="GNT-I"/>
    <property type="match status" value="2"/>
</dbReference>
<dbReference type="GO" id="GO:0048471">
    <property type="term" value="C:perinuclear region of cytoplasm"/>
    <property type="evidence" value="ECO:0007669"/>
    <property type="project" value="UniProtKB-SubCell"/>
</dbReference>
<keyword evidence="5" id="KW-0963">Cytoplasm</keyword>
<evidence type="ECO:0000256" key="16">
    <source>
        <dbReference type="ARBA" id="ARBA00037706"/>
    </source>
</evidence>
<evidence type="ECO:0000256" key="21">
    <source>
        <dbReference type="SAM" id="MobiDB-lite"/>
    </source>
</evidence>
<dbReference type="PANTHER" id="PTHR10468:SF0">
    <property type="entry name" value="ALPHA-1,3-MANNOSYL-GLYCOPROTEIN 2-BETA-N-ACETYLGLUCOSAMINYLTRANSFERASE"/>
    <property type="match status" value="1"/>
</dbReference>
<accession>A0A922I3K8</accession>
<feature type="transmembrane region" description="Helical" evidence="20">
    <location>
        <begin position="80"/>
        <end position="100"/>
    </location>
</feature>
<dbReference type="InterPro" id="IPR029044">
    <property type="entry name" value="Nucleotide-diphossugar_trans"/>
</dbReference>
<evidence type="ECO:0000256" key="20">
    <source>
        <dbReference type="RuleBase" id="RU368119"/>
    </source>
</evidence>
<dbReference type="InterPro" id="IPR004139">
    <property type="entry name" value="Glyco_trans_13"/>
</dbReference>
<proteinExistence type="inferred from homology"/>
<keyword evidence="23" id="KW-1185">Reference proteome</keyword>
<comment type="subcellular location">
    <subcellularLocation>
        <location evidence="2">Cytoplasm</location>
        <location evidence="2">Perinuclear region</location>
    </subcellularLocation>
    <subcellularLocation>
        <location evidence="1 20">Golgi apparatus membrane</location>
        <topology evidence="1 20">Single-pass type II membrane protein</topology>
    </subcellularLocation>
</comment>
<evidence type="ECO:0000256" key="19">
    <source>
        <dbReference type="ARBA" id="ARBA00049421"/>
    </source>
</evidence>
<keyword evidence="13 20" id="KW-0472">Membrane</keyword>
<dbReference type="Gene3D" id="3.90.550.10">
    <property type="entry name" value="Spore Coat Polysaccharide Biosynthesis Protein SpsA, Chain A"/>
    <property type="match status" value="1"/>
</dbReference>
<evidence type="ECO:0000256" key="10">
    <source>
        <dbReference type="ARBA" id="ARBA00022968"/>
    </source>
</evidence>
<keyword evidence="10 20" id="KW-0735">Signal-anchor</keyword>
<evidence type="ECO:0000256" key="1">
    <source>
        <dbReference type="ARBA" id="ARBA00004323"/>
    </source>
</evidence>
<comment type="cofactor">
    <cofactor evidence="20">
        <name>Mn(2+)</name>
        <dbReference type="ChEBI" id="CHEBI:29035"/>
    </cofactor>
    <text evidence="20">The cofactor is mostly bound to the substrate.</text>
</comment>
<sequence>MCGGLSRKIKLNFAILIASVFRFHFHHRHHNHHSKIKYRKVESWIFLITKKNSLVEIEIYNICKKFLNPKKDYAMRKKKLLLMGTLLFMGWCTIQLYLFVHKPQSQRLKSAFPWFIRSGYVNNTGDNDDNSINNIDHSSSSSSLSFLSSSSSSSSSSSTFSQNNKSGGGGANSEKIIITDNNHNHSANNNVIFSVDGRKKVKNFTTPANTTTTTTDHHSHNNEQTEMADKFTIKSKTKIIDFDDISRKIETLEHDLNQQTKSTEVMLRLLKTIGKLAEMMNKTIYEVINDKTLLNSLMIDQSSNKKPIICVLLFACNRITIKRNLEQLFKYRNDSEIFPIVVSQDCNHEPTREIIESYGDRLTFIQQPDQSDIILKGKNQKKFKGYYKISRHYGWALNYTFNTLNYDTVLIVEDDLDIAPDFFEYFLALYPILRSDPSLYCISAWNDNGKSSLIEEDSTKLFRSDFFPGLGWMLTKNLWLEFQHKWPKAFWDDWIREPEQRRNRACIRPEISRTRTFGKKGVSNGLFFEKHLKFIQLNEEFVPFTKMNLSYLLKENYDVEFLKQVYNSRLISLYDIKSLPILYDNDLIQKQRPSINGHDNSNVNGNNGTATTRSPIASKYSVRIQYETRDQFKKAAKMFGLMDDFKSGVPRTGYQGTVGFIYRGYRVYLAPSPIWNGYNITWK</sequence>
<evidence type="ECO:0000256" key="13">
    <source>
        <dbReference type="ARBA" id="ARBA00023136"/>
    </source>
</evidence>
<evidence type="ECO:0000256" key="12">
    <source>
        <dbReference type="ARBA" id="ARBA00023034"/>
    </source>
</evidence>
<keyword evidence="7" id="KW-0808">Transferase</keyword>
<feature type="region of interest" description="Disordered" evidence="21">
    <location>
        <begin position="152"/>
        <end position="175"/>
    </location>
</feature>
<keyword evidence="14" id="KW-1015">Disulfide bond</keyword>
<dbReference type="PANTHER" id="PTHR10468">
    <property type="entry name" value="PROTEIN O-LINKED-MANNOSE BETA-1,2-N-ACETYLGLUCOSAMINYLTRANSFERASE 1/ALPHA-1,3-MANNOSYL-GLYCOPROTEIN 2-BETA-N-ACETYLGLUCOSAMINYLTRANSFERASE"/>
    <property type="match status" value="1"/>
</dbReference>
<evidence type="ECO:0000256" key="14">
    <source>
        <dbReference type="ARBA" id="ARBA00023157"/>
    </source>
</evidence>
<dbReference type="AlphaFoldDB" id="A0A922I3K8"/>
<dbReference type="Gene3D" id="3.10.180.20">
    <property type="entry name" value="N-Acetylglucosaminyltransferase I, Domain 2"/>
    <property type="match status" value="1"/>
</dbReference>
<dbReference type="GO" id="GO:0006487">
    <property type="term" value="P:protein N-linked glycosylation"/>
    <property type="evidence" value="ECO:0007669"/>
    <property type="project" value="TreeGrafter"/>
</dbReference>